<evidence type="ECO:0000256" key="7">
    <source>
        <dbReference type="ARBA" id="ARBA00022723"/>
    </source>
</evidence>
<dbReference type="InterPro" id="IPR002156">
    <property type="entry name" value="RNaseH_domain"/>
</dbReference>
<dbReference type="KEGG" id="nli:G3M70_07760"/>
<evidence type="ECO:0000256" key="9">
    <source>
        <dbReference type="ARBA" id="ARBA00022801"/>
    </source>
</evidence>
<feature type="binding site" evidence="11">
    <location>
        <position position="73"/>
    </location>
    <ligand>
        <name>Mg(2+)</name>
        <dbReference type="ChEBI" id="CHEBI:18420"/>
        <label>1</label>
    </ligand>
</feature>
<evidence type="ECO:0000313" key="13">
    <source>
        <dbReference type="EMBL" id="QPJ61783.1"/>
    </source>
</evidence>
<dbReference type="EC" id="3.1.26.4" evidence="5 11"/>
<dbReference type="EMBL" id="CP048685">
    <property type="protein sequence ID" value="QPJ61783.1"/>
    <property type="molecule type" value="Genomic_DNA"/>
</dbReference>
<dbReference type="GO" id="GO:0005737">
    <property type="term" value="C:cytoplasm"/>
    <property type="evidence" value="ECO:0007669"/>
    <property type="project" value="UniProtKB-SubCell"/>
</dbReference>
<feature type="binding site" evidence="11">
    <location>
        <position position="13"/>
    </location>
    <ligand>
        <name>Mg(2+)</name>
        <dbReference type="ChEBI" id="CHEBI:18420"/>
        <label>1</label>
    </ligand>
</feature>
<dbReference type="InterPro" id="IPR050092">
    <property type="entry name" value="RNase_H"/>
</dbReference>
<accession>A0A7T0BVN9</accession>
<keyword evidence="9 11" id="KW-0378">Hydrolase</keyword>
<dbReference type="CDD" id="cd09278">
    <property type="entry name" value="RNase_HI_prokaryote_like"/>
    <property type="match status" value="1"/>
</dbReference>
<evidence type="ECO:0000256" key="10">
    <source>
        <dbReference type="ARBA" id="ARBA00022842"/>
    </source>
</evidence>
<evidence type="ECO:0000256" key="3">
    <source>
        <dbReference type="ARBA" id="ARBA00005300"/>
    </source>
</evidence>
<evidence type="ECO:0000256" key="1">
    <source>
        <dbReference type="ARBA" id="ARBA00000077"/>
    </source>
</evidence>
<comment type="similarity">
    <text evidence="3 11">Belongs to the RNase H family.</text>
</comment>
<dbReference type="Proteomes" id="UP000594688">
    <property type="component" value="Chromosome"/>
</dbReference>
<dbReference type="GO" id="GO:0000287">
    <property type="term" value="F:magnesium ion binding"/>
    <property type="evidence" value="ECO:0007669"/>
    <property type="project" value="UniProtKB-UniRule"/>
</dbReference>
<comment type="subunit">
    <text evidence="4 11">Monomer.</text>
</comment>
<evidence type="ECO:0000256" key="8">
    <source>
        <dbReference type="ARBA" id="ARBA00022759"/>
    </source>
</evidence>
<dbReference type="PROSITE" id="PS50879">
    <property type="entry name" value="RNASE_H_1"/>
    <property type="match status" value="1"/>
</dbReference>
<evidence type="ECO:0000256" key="4">
    <source>
        <dbReference type="ARBA" id="ARBA00011245"/>
    </source>
</evidence>
<organism evidence="13 14">
    <name type="scientific">Candidatus Nitronauta litoralis</name>
    <dbReference type="NCBI Taxonomy" id="2705533"/>
    <lineage>
        <taxon>Bacteria</taxon>
        <taxon>Pseudomonadati</taxon>
        <taxon>Nitrospinota/Tectimicrobiota group</taxon>
        <taxon>Nitrospinota</taxon>
        <taxon>Nitrospinia</taxon>
        <taxon>Nitrospinales</taxon>
        <taxon>Nitrospinaceae</taxon>
        <taxon>Candidatus Nitronauta</taxon>
    </lineage>
</organism>
<comment type="function">
    <text evidence="2 11">Endonuclease that specifically degrades the RNA of RNA-DNA hybrids.</text>
</comment>
<dbReference type="NCBIfam" id="NF001236">
    <property type="entry name" value="PRK00203.1"/>
    <property type="match status" value="1"/>
</dbReference>
<feature type="binding site" evidence="11">
    <location>
        <position position="13"/>
    </location>
    <ligand>
        <name>Mg(2+)</name>
        <dbReference type="ChEBI" id="CHEBI:18420"/>
        <label>2</label>
    </ligand>
</feature>
<keyword evidence="6 11" id="KW-0540">Nuclease</keyword>
<dbReference type="SUPFAM" id="SSF53098">
    <property type="entry name" value="Ribonuclease H-like"/>
    <property type="match status" value="1"/>
</dbReference>
<evidence type="ECO:0000256" key="11">
    <source>
        <dbReference type="HAMAP-Rule" id="MF_00042"/>
    </source>
</evidence>
<dbReference type="GO" id="GO:0004523">
    <property type="term" value="F:RNA-DNA hybrid ribonuclease activity"/>
    <property type="evidence" value="ECO:0007669"/>
    <property type="project" value="UniProtKB-UniRule"/>
</dbReference>
<dbReference type="InterPro" id="IPR036397">
    <property type="entry name" value="RNaseH_sf"/>
</dbReference>
<feature type="binding site" evidence="11">
    <location>
        <position position="51"/>
    </location>
    <ligand>
        <name>Mg(2+)</name>
        <dbReference type="ChEBI" id="CHEBI:18420"/>
        <label>1</label>
    </ligand>
</feature>
<gene>
    <name evidence="11 13" type="primary">rnhA</name>
    <name evidence="13" type="ORF">G3M70_07760</name>
</gene>
<dbReference type="AlphaFoldDB" id="A0A7T0BVN9"/>
<feature type="binding site" evidence="11">
    <location>
        <position position="137"/>
    </location>
    <ligand>
        <name>Mg(2+)</name>
        <dbReference type="ChEBI" id="CHEBI:18420"/>
        <label>2</label>
    </ligand>
</feature>
<dbReference type="PANTHER" id="PTHR10642:SF26">
    <property type="entry name" value="RIBONUCLEASE H1"/>
    <property type="match status" value="1"/>
</dbReference>
<dbReference type="HAMAP" id="MF_00042">
    <property type="entry name" value="RNase_H"/>
    <property type="match status" value="1"/>
</dbReference>
<protein>
    <recommendedName>
        <fullName evidence="5 11">Ribonuclease H</fullName>
        <shortName evidence="11">RNase H</shortName>
        <ecNumber evidence="5 11">3.1.26.4</ecNumber>
    </recommendedName>
</protein>
<dbReference type="GO" id="GO:0043137">
    <property type="term" value="P:DNA replication, removal of RNA primer"/>
    <property type="evidence" value="ECO:0007669"/>
    <property type="project" value="TreeGrafter"/>
</dbReference>
<reference evidence="13 14" key="1">
    <citation type="submission" date="2020-02" db="EMBL/GenBank/DDBJ databases">
        <title>Genomic and physiological characterization of two novel Nitrospinaceae genera.</title>
        <authorList>
            <person name="Mueller A.J."/>
            <person name="Jung M.-Y."/>
            <person name="Strachan C.R."/>
            <person name="Herbold C.W."/>
            <person name="Kirkegaard R.H."/>
            <person name="Daims H."/>
        </authorList>
    </citation>
    <scope>NUCLEOTIDE SEQUENCE [LARGE SCALE GENOMIC DNA]</scope>
    <source>
        <strain evidence="13">EB</strain>
    </source>
</reference>
<dbReference type="GO" id="GO:0003676">
    <property type="term" value="F:nucleic acid binding"/>
    <property type="evidence" value="ECO:0007669"/>
    <property type="project" value="InterPro"/>
</dbReference>
<name>A0A7T0BVN9_9BACT</name>
<dbReference type="FunFam" id="3.30.420.10:FF:000089">
    <property type="entry name" value="Ribonuclease H"/>
    <property type="match status" value="1"/>
</dbReference>
<comment type="subcellular location">
    <subcellularLocation>
        <location evidence="11">Cytoplasm</location>
    </subcellularLocation>
</comment>
<proteinExistence type="inferred from homology"/>
<sequence>MTTPAEKIEIFTDGACKGNPGPGGYGCLIRQNGQTRELKGAEPNTTNNIMELTAAIVALEDLKEPSEVDLTTDSQYLVKGITEWLPGWIRKNWVNASRQPVKNKELWQKLDRLNKLHQISWHWVRGHSGHPENERADQLANEAIAEAIT</sequence>
<evidence type="ECO:0000256" key="6">
    <source>
        <dbReference type="ARBA" id="ARBA00022722"/>
    </source>
</evidence>
<dbReference type="Gene3D" id="3.30.420.10">
    <property type="entry name" value="Ribonuclease H-like superfamily/Ribonuclease H"/>
    <property type="match status" value="1"/>
</dbReference>
<comment type="catalytic activity">
    <reaction evidence="1 11">
        <text>Endonucleolytic cleavage to 5'-phosphomonoester.</text>
        <dbReference type="EC" id="3.1.26.4"/>
    </reaction>
</comment>
<evidence type="ECO:0000256" key="2">
    <source>
        <dbReference type="ARBA" id="ARBA00004065"/>
    </source>
</evidence>
<dbReference type="InterPro" id="IPR022892">
    <property type="entry name" value="RNaseHI"/>
</dbReference>
<evidence type="ECO:0000259" key="12">
    <source>
        <dbReference type="PROSITE" id="PS50879"/>
    </source>
</evidence>
<dbReference type="PANTHER" id="PTHR10642">
    <property type="entry name" value="RIBONUCLEASE H1"/>
    <property type="match status" value="1"/>
</dbReference>
<keyword evidence="10 11" id="KW-0460">Magnesium</keyword>
<keyword evidence="7 11" id="KW-0479">Metal-binding</keyword>
<keyword evidence="8 11" id="KW-0255">Endonuclease</keyword>
<feature type="domain" description="RNase H type-1" evidence="12">
    <location>
        <begin position="4"/>
        <end position="145"/>
    </location>
</feature>
<dbReference type="Pfam" id="PF00075">
    <property type="entry name" value="RNase_H"/>
    <property type="match status" value="1"/>
</dbReference>
<evidence type="ECO:0000313" key="14">
    <source>
        <dbReference type="Proteomes" id="UP000594688"/>
    </source>
</evidence>
<keyword evidence="11" id="KW-0963">Cytoplasm</keyword>
<evidence type="ECO:0000256" key="5">
    <source>
        <dbReference type="ARBA" id="ARBA00012180"/>
    </source>
</evidence>
<comment type="cofactor">
    <cofactor evidence="11">
        <name>Mg(2+)</name>
        <dbReference type="ChEBI" id="CHEBI:18420"/>
    </cofactor>
    <text evidence="11">Binds 1 Mg(2+) ion per subunit. May bind a second metal ion at a regulatory site, or after substrate binding.</text>
</comment>
<dbReference type="InterPro" id="IPR012337">
    <property type="entry name" value="RNaseH-like_sf"/>
</dbReference>